<dbReference type="GO" id="GO:0003676">
    <property type="term" value="F:nucleic acid binding"/>
    <property type="evidence" value="ECO:0007669"/>
    <property type="project" value="InterPro"/>
</dbReference>
<dbReference type="Gene3D" id="3.30.420.10">
    <property type="entry name" value="Ribonuclease H-like superfamily/Ribonuclease H"/>
    <property type="match status" value="1"/>
</dbReference>
<accession>A0A4Y2BTK5</accession>
<sequence length="91" mass="10428">MIAEIYVDEVLDPHVNLLRCAIGSIFLLTHDNERAQSAAQVTVYAVGEEIQWMEWPTYSPDLYPIEQAYDAVLHHCRLSLTPQELQGYYSS</sequence>
<comment type="caution">
    <text evidence="1">The sequence shown here is derived from an EMBL/GenBank/DDBJ whole genome shotgun (WGS) entry which is preliminary data.</text>
</comment>
<evidence type="ECO:0000313" key="1">
    <source>
        <dbReference type="EMBL" id="GBL95049.1"/>
    </source>
</evidence>
<evidence type="ECO:0008006" key="3">
    <source>
        <dbReference type="Google" id="ProtNLM"/>
    </source>
</evidence>
<dbReference type="AlphaFoldDB" id="A0A4Y2BTK5"/>
<gene>
    <name evidence="1" type="ORF">AVEN_188800_1</name>
</gene>
<proteinExistence type="predicted"/>
<reference evidence="1 2" key="1">
    <citation type="journal article" date="2019" name="Sci. Rep.">
        <title>Orb-weaving spider Araneus ventricosus genome elucidates the spidroin gene catalogue.</title>
        <authorList>
            <person name="Kono N."/>
            <person name="Nakamura H."/>
            <person name="Ohtoshi R."/>
            <person name="Moran D.A.P."/>
            <person name="Shinohara A."/>
            <person name="Yoshida Y."/>
            <person name="Fujiwara M."/>
            <person name="Mori M."/>
            <person name="Tomita M."/>
            <person name="Arakawa K."/>
        </authorList>
    </citation>
    <scope>NUCLEOTIDE SEQUENCE [LARGE SCALE GENOMIC DNA]</scope>
</reference>
<protein>
    <recommendedName>
        <fullName evidence="3">Tc1-like transposase DDE domain-containing protein</fullName>
    </recommendedName>
</protein>
<organism evidence="1 2">
    <name type="scientific">Araneus ventricosus</name>
    <name type="common">Orbweaver spider</name>
    <name type="synonym">Epeira ventricosa</name>
    <dbReference type="NCBI Taxonomy" id="182803"/>
    <lineage>
        <taxon>Eukaryota</taxon>
        <taxon>Metazoa</taxon>
        <taxon>Ecdysozoa</taxon>
        <taxon>Arthropoda</taxon>
        <taxon>Chelicerata</taxon>
        <taxon>Arachnida</taxon>
        <taxon>Araneae</taxon>
        <taxon>Araneomorphae</taxon>
        <taxon>Entelegynae</taxon>
        <taxon>Araneoidea</taxon>
        <taxon>Araneidae</taxon>
        <taxon>Araneus</taxon>
    </lineage>
</organism>
<dbReference type="EMBL" id="BGPR01000108">
    <property type="protein sequence ID" value="GBL95049.1"/>
    <property type="molecule type" value="Genomic_DNA"/>
</dbReference>
<dbReference type="Proteomes" id="UP000499080">
    <property type="component" value="Unassembled WGS sequence"/>
</dbReference>
<evidence type="ECO:0000313" key="2">
    <source>
        <dbReference type="Proteomes" id="UP000499080"/>
    </source>
</evidence>
<dbReference type="InterPro" id="IPR036397">
    <property type="entry name" value="RNaseH_sf"/>
</dbReference>
<name>A0A4Y2BTK5_ARAVE</name>
<keyword evidence="2" id="KW-1185">Reference proteome</keyword>